<dbReference type="Proteomes" id="UP000887560">
    <property type="component" value="Unplaced"/>
</dbReference>
<dbReference type="Pfam" id="PF21010">
    <property type="entry name" value="HA2_C"/>
    <property type="match status" value="1"/>
</dbReference>
<protein>
    <submittedName>
        <fullName evidence="6">RNA helicase</fullName>
    </submittedName>
</protein>
<reference evidence="6" key="1">
    <citation type="submission" date="2022-11" db="UniProtKB">
        <authorList>
            <consortium name="WormBaseParasite"/>
        </authorList>
    </citation>
    <scope>IDENTIFICATION</scope>
</reference>
<dbReference type="WBParaSite" id="scf7180000420924.g5938">
    <property type="protein sequence ID" value="scf7180000420924.g5938"/>
    <property type="gene ID" value="scf7180000420924.g5938"/>
</dbReference>
<dbReference type="InterPro" id="IPR001650">
    <property type="entry name" value="Helicase_C-like"/>
</dbReference>
<dbReference type="SMART" id="SM00847">
    <property type="entry name" value="HA2"/>
    <property type="match status" value="1"/>
</dbReference>
<evidence type="ECO:0000259" key="4">
    <source>
        <dbReference type="PROSITE" id="PS51194"/>
    </source>
</evidence>
<dbReference type="CDD" id="cd17917">
    <property type="entry name" value="DEXHc_RHA-like"/>
    <property type="match status" value="1"/>
</dbReference>
<feature type="domain" description="Helicase ATP-binding" evidence="3">
    <location>
        <begin position="126"/>
        <end position="291"/>
    </location>
</feature>
<dbReference type="Gene3D" id="3.40.50.300">
    <property type="entry name" value="P-loop containing nucleotide triphosphate hydrolases"/>
    <property type="match status" value="3"/>
</dbReference>
<dbReference type="GO" id="GO:0003723">
    <property type="term" value="F:RNA binding"/>
    <property type="evidence" value="ECO:0007669"/>
    <property type="project" value="TreeGrafter"/>
</dbReference>
<dbReference type="InterPro" id="IPR011545">
    <property type="entry name" value="DEAD/DEAH_box_helicase_dom"/>
</dbReference>
<dbReference type="PANTHER" id="PTHR18934:SF213">
    <property type="entry name" value="3'-5' RNA HELICASE YTHDC2"/>
    <property type="match status" value="1"/>
</dbReference>
<dbReference type="AlphaFoldDB" id="A0A915NQ68"/>
<dbReference type="Gene3D" id="1.20.120.1080">
    <property type="match status" value="1"/>
</dbReference>
<keyword evidence="1" id="KW-0547">Nucleotide-binding</keyword>
<proteinExistence type="predicted"/>
<keyword evidence="2" id="KW-0067">ATP-binding</keyword>
<dbReference type="SUPFAM" id="SSF52540">
    <property type="entry name" value="P-loop containing nucleoside triphosphate hydrolases"/>
    <property type="match status" value="2"/>
</dbReference>
<feature type="domain" description="Helicase C-terminal" evidence="4">
    <location>
        <begin position="529"/>
        <end position="709"/>
    </location>
</feature>
<evidence type="ECO:0000256" key="2">
    <source>
        <dbReference type="ARBA" id="ARBA00022840"/>
    </source>
</evidence>
<dbReference type="SMART" id="SM00490">
    <property type="entry name" value="HELICc"/>
    <property type="match status" value="1"/>
</dbReference>
<dbReference type="CDD" id="cd18791">
    <property type="entry name" value="SF2_C_RHA"/>
    <property type="match status" value="1"/>
</dbReference>
<dbReference type="Pfam" id="PF00270">
    <property type="entry name" value="DEAD"/>
    <property type="match status" value="1"/>
</dbReference>
<dbReference type="SMART" id="SM00487">
    <property type="entry name" value="DEXDc"/>
    <property type="match status" value="1"/>
</dbReference>
<evidence type="ECO:0000259" key="3">
    <source>
        <dbReference type="PROSITE" id="PS51192"/>
    </source>
</evidence>
<dbReference type="Pfam" id="PF00271">
    <property type="entry name" value="Helicase_C"/>
    <property type="match status" value="1"/>
</dbReference>
<dbReference type="FunFam" id="3.40.50.300:FF:001760">
    <property type="entry name" value="ATP-dependent RNA helicase"/>
    <property type="match status" value="1"/>
</dbReference>
<keyword evidence="5" id="KW-1185">Reference proteome</keyword>
<organism evidence="5 6">
    <name type="scientific">Meloidogyne floridensis</name>
    <dbReference type="NCBI Taxonomy" id="298350"/>
    <lineage>
        <taxon>Eukaryota</taxon>
        <taxon>Metazoa</taxon>
        <taxon>Ecdysozoa</taxon>
        <taxon>Nematoda</taxon>
        <taxon>Chromadorea</taxon>
        <taxon>Rhabditida</taxon>
        <taxon>Tylenchina</taxon>
        <taxon>Tylenchomorpha</taxon>
        <taxon>Tylenchoidea</taxon>
        <taxon>Meloidogynidae</taxon>
        <taxon>Meloidogyninae</taxon>
        <taxon>Meloidogyne</taxon>
    </lineage>
</organism>
<dbReference type="GO" id="GO:0004386">
    <property type="term" value="F:helicase activity"/>
    <property type="evidence" value="ECO:0007669"/>
    <property type="project" value="TreeGrafter"/>
</dbReference>
<name>A0A915NQ68_9BILA</name>
<dbReference type="InterPro" id="IPR007502">
    <property type="entry name" value="Helicase-assoc_dom"/>
</dbReference>
<dbReference type="InterPro" id="IPR027417">
    <property type="entry name" value="P-loop_NTPase"/>
</dbReference>
<evidence type="ECO:0000256" key="1">
    <source>
        <dbReference type="ARBA" id="ARBA00022741"/>
    </source>
</evidence>
<dbReference type="GO" id="GO:0005524">
    <property type="term" value="F:ATP binding"/>
    <property type="evidence" value="ECO:0007669"/>
    <property type="project" value="UniProtKB-KW"/>
</dbReference>
<dbReference type="PANTHER" id="PTHR18934">
    <property type="entry name" value="ATP-DEPENDENT RNA HELICASE"/>
    <property type="match status" value="1"/>
</dbReference>
<evidence type="ECO:0000313" key="6">
    <source>
        <dbReference type="WBParaSite" id="scf7180000420924.g5938"/>
    </source>
</evidence>
<evidence type="ECO:0000313" key="5">
    <source>
        <dbReference type="Proteomes" id="UP000887560"/>
    </source>
</evidence>
<dbReference type="PROSITE" id="PS51192">
    <property type="entry name" value="HELICASE_ATP_BIND_1"/>
    <property type="match status" value="1"/>
</dbReference>
<dbReference type="InterPro" id="IPR014001">
    <property type="entry name" value="Helicase_ATP-bd"/>
</dbReference>
<accession>A0A915NQ68</accession>
<dbReference type="PROSITE" id="PS51194">
    <property type="entry name" value="HELICASE_CTER"/>
    <property type="match status" value="1"/>
</dbReference>
<sequence>MYFACVNESQEINLGSEIEQCIDRHLNVFPFDKKDLVYIFGEDFDEEDSSVSSFPVSPSSSQYSTCGSEINEDSGAYNKNHKTKFSKQQQLYFGSTNIPPPASSRNAQLFASRRSLPIWNFKNKILTSIKQHPVTLITGGTGCGKTTQVPQFLLEDAAENSTPIQIMCTQPRRLPAISIAKRVALERGEMLGDIVGYHIRLEQRISSKTALTYCTSGVLLRKLTNDELASEITHVILDEIHERETNTDYLLIVLRWAISRRPDLRVVLMSATMGENINKFLKYFEQQGICHIDVPSRVFHVDCFFLPEIIALTGYQSKSSFGMFNNNINKNNSNGTKITGDCFSPFQSSYNQFESNPPINPYGFFESSNMQNNSFGYENGSYTMNSFPLCQSNSNYIDQLLIDRPSFADKNFLLKFRVGMLLLPQKDIVDKYMDSGGRQWRDSVDIDLVVATVRYLVDSSVQGAIIVFLPGYEEICNVYYRIMTIFEEGKFNCEPVVFTLHSQINMNAQQKDGQRKVILSTNIAEASLTVDDVVFVIDSGKAKEKSYDSSTHVFLPGYEEICNVYYRIMTIFEEGKFNCEPVVFTLHSQINMNAQQKVFDHVKDGQRKVILSTNIAEASLTVDDVVFVIDSGKAKEKSYDSSTHVARLNCCWISQSSAEQRKGRAGRCQSGYCFRLYTLEDYNKMEPSQLPEIKRTAIHEVCLHAKMSAPGGLTVQEFLRQAPDPPDEFIVEQSMLFLELLGALQSPQSWDDFNTPSDGFVDYNYSPTQRNTNHRNRGTLYQKMSRSSNISPRSCTQYNFEDALNDIQKEADITEIGKIITHLPLDPKLARLLLFGLSFKCLNPITTLVAAISYRDPFLLTIGSDDNKKRDSLIARDKLCKNDLSDHLMLIRLFNAYESEPTQYLKEKFCDQYLVSEQAMRMIHGIKKQLIYELRRCHLVPDDVFRAEDDSSLNKYSDSWPMVQAVIVAGSYPNIGVGKSSIFHASSSLKKQLTTITNTSSNNSKKIEPEYFVFHEAIAKDDNIMTQHSIKIVTAVPQIAVLLFAGPIRMAAEALAYFEIVDTNGDLQRKRQLIREEKIAKWKEQQENERRLWNERNIIIHLDEHDNGDLKEEDLPHSLQDDEFLQLDKWFGFRGKFNTLQRVIRLRCRIMDLVVRSLTFGQNKKHDEPLLETLNQILCIAHKSQGFNSVVDLSRGSSQRKIRTVSNSNRNLAATVHSGSKHIR</sequence>